<dbReference type="GeneID" id="93649521"/>
<dbReference type="OrthoDB" id="4025566at2759"/>
<sequence>MELLNNDESIGGMLDTSFCFEQLFSQQNAISSFVSSNSTADTLPELETDNTSFTNDFDFDSEQFSCTEEMINAYASTFQWMSSIDEELIQLRTNSEKPQQNFPIASASDSLPFTPCLESPDSRDTRVSTALVSTKTNSKSHKKTLSLASPLQVSGEETYFVPTLSLGNKKERPPSNKCKVKQRLSPSLSTKSKSSDGKRFKGKDIFTYNFCDNNQTPQGKINKPPTKGSSQCLRPTLKPSVTITSIDALKRSQQYLSPSMSNPPRRKSPQVSVSTAPTIKNVGNPFYRPFNKHN</sequence>
<dbReference type="EMBL" id="JAEOAQ010000001">
    <property type="protein sequence ID" value="KAG5421800.1"/>
    <property type="molecule type" value="Genomic_DNA"/>
</dbReference>
<keyword evidence="3" id="KW-1185">Reference proteome</keyword>
<protein>
    <submittedName>
        <fullName evidence="2">Uncharacterized protein</fullName>
    </submittedName>
</protein>
<name>A0A8H7ZKN2_9ASCO</name>
<feature type="compositionally biased region" description="Polar residues" evidence="1">
    <location>
        <begin position="269"/>
        <end position="278"/>
    </location>
</feature>
<reference evidence="2 3" key="1">
    <citation type="submission" date="2020-12" db="EMBL/GenBank/DDBJ databases">
        <title>Effect of drift, selection, and recombination on the evolution of hybrid genomes in Candida yeast pathogens.</title>
        <authorList>
            <person name="Mixao V."/>
            <person name="Ksiezopolska E."/>
            <person name="Saus E."/>
            <person name="Boekhout T."/>
            <person name="Gacser A."/>
            <person name="Gabaldon T."/>
        </authorList>
    </citation>
    <scope>NUCLEOTIDE SEQUENCE [LARGE SCALE GENOMIC DNA]</scope>
    <source>
        <strain evidence="2 3">BP57</strain>
    </source>
</reference>
<organism evidence="2 3">
    <name type="scientific">Candida metapsilosis</name>
    <dbReference type="NCBI Taxonomy" id="273372"/>
    <lineage>
        <taxon>Eukaryota</taxon>
        <taxon>Fungi</taxon>
        <taxon>Dikarya</taxon>
        <taxon>Ascomycota</taxon>
        <taxon>Saccharomycotina</taxon>
        <taxon>Pichiomycetes</taxon>
        <taxon>Debaryomycetaceae</taxon>
        <taxon>Candida/Lodderomyces clade</taxon>
        <taxon>Candida</taxon>
    </lineage>
</organism>
<accession>A0A8H7ZKN2</accession>
<comment type="caution">
    <text evidence="2">The sequence shown here is derived from an EMBL/GenBank/DDBJ whole genome shotgun (WGS) entry which is preliminary data.</text>
</comment>
<feature type="region of interest" description="Disordered" evidence="1">
    <location>
        <begin position="165"/>
        <end position="200"/>
    </location>
</feature>
<evidence type="ECO:0000256" key="1">
    <source>
        <dbReference type="SAM" id="MobiDB-lite"/>
    </source>
</evidence>
<dbReference type="Proteomes" id="UP000669133">
    <property type="component" value="Unassembled WGS sequence"/>
</dbReference>
<evidence type="ECO:0000313" key="3">
    <source>
        <dbReference type="Proteomes" id="UP000669133"/>
    </source>
</evidence>
<dbReference type="RefSeq" id="XP_067550916.1">
    <property type="nucleotide sequence ID" value="XM_067695305.1"/>
</dbReference>
<dbReference type="AlphaFoldDB" id="A0A8H7ZKN2"/>
<evidence type="ECO:0000313" key="2">
    <source>
        <dbReference type="EMBL" id="KAG5421800.1"/>
    </source>
</evidence>
<feature type="region of interest" description="Disordered" evidence="1">
    <location>
        <begin position="213"/>
        <end position="235"/>
    </location>
</feature>
<gene>
    <name evidence="2" type="ORF">I9W82_000892</name>
</gene>
<feature type="region of interest" description="Disordered" evidence="1">
    <location>
        <begin position="255"/>
        <end position="294"/>
    </location>
</feature>
<proteinExistence type="predicted"/>